<keyword evidence="2" id="KW-1185">Reference proteome</keyword>
<dbReference type="Proteomes" id="UP001302257">
    <property type="component" value="Chromosome"/>
</dbReference>
<evidence type="ECO:0008006" key="3">
    <source>
        <dbReference type="Google" id="ProtNLM"/>
    </source>
</evidence>
<reference evidence="1 2" key="1">
    <citation type="submission" date="2023-08" db="EMBL/GenBank/DDBJ databases">
        <title>Rhodoferax potami sp. nov. and Rhodoferax mekongensis sp. nov., isolated from the Mekong River in Thailand.</title>
        <authorList>
            <person name="Kitikhun S."/>
            <person name="Charoenyingcharoen P."/>
            <person name="Siriarchawattana P."/>
            <person name="Likhitrattanapisal S."/>
            <person name="Nilsakha T."/>
            <person name="Chanpet A."/>
            <person name="Rattanawaree P."/>
            <person name="Ingsriswang S."/>
        </authorList>
    </citation>
    <scope>NUCLEOTIDE SEQUENCE [LARGE SCALE GENOMIC DNA]</scope>
    <source>
        <strain evidence="1 2">TBRC 17307</strain>
    </source>
</reference>
<evidence type="ECO:0000313" key="2">
    <source>
        <dbReference type="Proteomes" id="UP001302257"/>
    </source>
</evidence>
<organism evidence="1 2">
    <name type="scientific">Rhodoferax mekongensis</name>
    <dbReference type="NCBI Taxonomy" id="3068341"/>
    <lineage>
        <taxon>Bacteria</taxon>
        <taxon>Pseudomonadati</taxon>
        <taxon>Pseudomonadota</taxon>
        <taxon>Betaproteobacteria</taxon>
        <taxon>Burkholderiales</taxon>
        <taxon>Comamonadaceae</taxon>
        <taxon>Rhodoferax</taxon>
    </lineage>
</organism>
<evidence type="ECO:0000313" key="1">
    <source>
        <dbReference type="EMBL" id="WNO03598.1"/>
    </source>
</evidence>
<dbReference type="RefSeq" id="WP_313866489.1">
    <property type="nucleotide sequence ID" value="NZ_CP132507.1"/>
</dbReference>
<gene>
    <name evidence="1" type="ORF">RAN89_11785</name>
</gene>
<protein>
    <recommendedName>
        <fullName evidence="3">Response regulator</fullName>
    </recommendedName>
</protein>
<accession>A0ABZ0AVC2</accession>
<proteinExistence type="predicted"/>
<dbReference type="EMBL" id="CP132507">
    <property type="protein sequence ID" value="WNO03598.1"/>
    <property type="molecule type" value="Genomic_DNA"/>
</dbReference>
<sequence>MAITVWVKVVGFSDAERHSLNTIFRVSRTDGPNYVLWKPEDAASPNVAVIDVDSYEAGLDLVSPGFNPHLKMIAVGDSAPLGAWRALQRPVDWAALVQMLDELFASSQDVDIDIFAESPPPQAPTPPGIRCALFVGIPLVGAYYLRTRLALAGLLVVDEVKSLEDCADRLATRRYDLAVVYVDPVTQDPWRYAKYFQDLPEPLPNVIGVMPSPDWKSVRLSESMGCSALLEVPFNPQQVLAAFQKV</sequence>
<name>A0ABZ0AVC2_9BURK</name>